<dbReference type="InterPro" id="IPR000534">
    <property type="entry name" value="Semialdehyde_DH_NAD-bd"/>
</dbReference>
<dbReference type="AlphaFoldDB" id="A0A5R9L2N6"/>
<dbReference type="Gene3D" id="3.40.50.720">
    <property type="entry name" value="NAD(P)-binding Rossmann-like Domain"/>
    <property type="match status" value="1"/>
</dbReference>
<dbReference type="GO" id="GO:0016620">
    <property type="term" value="F:oxidoreductase activity, acting on the aldehyde or oxo group of donors, NAD or NADP as acceptor"/>
    <property type="evidence" value="ECO:0007669"/>
    <property type="project" value="InterPro"/>
</dbReference>
<dbReference type="EMBL" id="VCEJ01000002">
    <property type="protein sequence ID" value="TLV02844.1"/>
    <property type="molecule type" value="Genomic_DNA"/>
</dbReference>
<dbReference type="GO" id="GO:0051287">
    <property type="term" value="F:NAD binding"/>
    <property type="evidence" value="ECO:0007669"/>
    <property type="project" value="InterPro"/>
</dbReference>
<keyword evidence="3" id="KW-1185">Reference proteome</keyword>
<organism evidence="2 3">
    <name type="scientific">Dyadobacter luticola</name>
    <dbReference type="NCBI Taxonomy" id="1979387"/>
    <lineage>
        <taxon>Bacteria</taxon>
        <taxon>Pseudomonadati</taxon>
        <taxon>Bacteroidota</taxon>
        <taxon>Cytophagia</taxon>
        <taxon>Cytophagales</taxon>
        <taxon>Spirosomataceae</taxon>
        <taxon>Dyadobacter</taxon>
    </lineage>
</organism>
<evidence type="ECO:0000313" key="2">
    <source>
        <dbReference type="EMBL" id="TLV02844.1"/>
    </source>
</evidence>
<evidence type="ECO:0000259" key="1">
    <source>
        <dbReference type="Pfam" id="PF01118"/>
    </source>
</evidence>
<sequence length="368" mass="40208">MKKFAFVVHLRENYSKDLSQLAAPLGWIPDNIYALFLRNRPIKPFIWSDITLTPGAREPEGHVIMLPYSGEQILRQQKHMVPMLEGAMKLAHSKGAQIMGLGGLISPISLGGKLIADNPYLAITNGNAFTAVVTYERLSKLINNHIFSPLTIALVGATGSVGTLLSMLLAGEDSQNEFLLVARNEQRTRDLAAKMKAINPKVRASVSQNLLDVKRADIVVLLTSATESELTSAHLKRGVIVLDDTQPRNTHPSLLKKRPDVVVIDGGLVTVNQLRCTKGGIGLPQGLSYAGLAETILLAKEGYEGNFCIGNPTLDQAHYIKALANKYRRFGFQVAPDYSFGKLVDYTVPEAIGINGQFAENKSWEGSY</sequence>
<protein>
    <submittedName>
        <fullName evidence="2">Shikimate dehydrogenase</fullName>
    </submittedName>
</protein>
<gene>
    <name evidence="2" type="ORF">FEN17_04300</name>
</gene>
<dbReference type="Pfam" id="PF01118">
    <property type="entry name" value="Semialdhyde_dh"/>
    <property type="match status" value="1"/>
</dbReference>
<feature type="domain" description="Semialdehyde dehydrogenase NAD-binding" evidence="1">
    <location>
        <begin position="152"/>
        <end position="245"/>
    </location>
</feature>
<reference evidence="2 3" key="1">
    <citation type="submission" date="2019-05" db="EMBL/GenBank/DDBJ databases">
        <authorList>
            <person name="Qu J.-H."/>
        </authorList>
    </citation>
    <scope>NUCLEOTIDE SEQUENCE [LARGE SCALE GENOMIC DNA]</scope>
    <source>
        <strain evidence="2 3">T17</strain>
    </source>
</reference>
<name>A0A5R9L2N6_9BACT</name>
<dbReference type="InterPro" id="IPR036291">
    <property type="entry name" value="NAD(P)-bd_dom_sf"/>
</dbReference>
<dbReference type="RefSeq" id="WP_138364053.1">
    <property type="nucleotide sequence ID" value="NZ_VCEJ01000002.1"/>
</dbReference>
<dbReference type="Proteomes" id="UP000306402">
    <property type="component" value="Unassembled WGS sequence"/>
</dbReference>
<proteinExistence type="predicted"/>
<evidence type="ECO:0000313" key="3">
    <source>
        <dbReference type="Proteomes" id="UP000306402"/>
    </source>
</evidence>
<dbReference type="OrthoDB" id="9808814at2"/>
<accession>A0A5R9L2N6</accession>
<comment type="caution">
    <text evidence="2">The sequence shown here is derived from an EMBL/GenBank/DDBJ whole genome shotgun (WGS) entry which is preliminary data.</text>
</comment>
<dbReference type="SUPFAM" id="SSF51735">
    <property type="entry name" value="NAD(P)-binding Rossmann-fold domains"/>
    <property type="match status" value="1"/>
</dbReference>